<name>Q01TP7_SOLUE</name>
<protein>
    <submittedName>
        <fullName evidence="1">Uncharacterized protein</fullName>
    </submittedName>
</protein>
<evidence type="ECO:0000313" key="1">
    <source>
        <dbReference type="EMBL" id="ABJ86973.1"/>
    </source>
</evidence>
<gene>
    <name evidence="1" type="ordered locus">Acid_6038</name>
</gene>
<dbReference type="InParanoid" id="Q01TP7"/>
<sequence length="108" mass="11348">MPSSCKGSFTDTAGVTHTVSVSAASLYEAAALGIAEFRRCGFVEAMVGPTTRLKVAVEAPATTHELTIAKLRAWLDSSGKTPREQAVKVGLREVLGPNPPATRAPARR</sequence>
<dbReference type="EMBL" id="CP000473">
    <property type="protein sequence ID" value="ABJ86973.1"/>
    <property type="molecule type" value="Genomic_DNA"/>
</dbReference>
<dbReference type="HOGENOM" id="CLU_2195203_0_0_0"/>
<proteinExistence type="predicted"/>
<accession>Q01TP7</accession>
<reference evidence="1" key="1">
    <citation type="submission" date="2006-10" db="EMBL/GenBank/DDBJ databases">
        <title>Complete sequence of Solibacter usitatus Ellin6076.</title>
        <authorList>
            <consortium name="US DOE Joint Genome Institute"/>
            <person name="Copeland A."/>
            <person name="Lucas S."/>
            <person name="Lapidus A."/>
            <person name="Barry K."/>
            <person name="Detter J.C."/>
            <person name="Glavina del Rio T."/>
            <person name="Hammon N."/>
            <person name="Israni S."/>
            <person name="Dalin E."/>
            <person name="Tice H."/>
            <person name="Pitluck S."/>
            <person name="Thompson L.S."/>
            <person name="Brettin T."/>
            <person name="Bruce D."/>
            <person name="Han C."/>
            <person name="Tapia R."/>
            <person name="Gilna P."/>
            <person name="Schmutz J."/>
            <person name="Larimer F."/>
            <person name="Land M."/>
            <person name="Hauser L."/>
            <person name="Kyrpides N."/>
            <person name="Mikhailova N."/>
            <person name="Janssen P.H."/>
            <person name="Kuske C.R."/>
            <person name="Richardson P."/>
        </authorList>
    </citation>
    <scope>NUCLEOTIDE SEQUENCE</scope>
    <source>
        <strain evidence="1">Ellin6076</strain>
    </source>
</reference>
<dbReference type="KEGG" id="sus:Acid_6038"/>
<dbReference type="AlphaFoldDB" id="Q01TP7"/>
<organism evidence="1">
    <name type="scientific">Solibacter usitatus (strain Ellin6076)</name>
    <dbReference type="NCBI Taxonomy" id="234267"/>
    <lineage>
        <taxon>Bacteria</taxon>
        <taxon>Pseudomonadati</taxon>
        <taxon>Acidobacteriota</taxon>
        <taxon>Terriglobia</taxon>
        <taxon>Bryobacterales</taxon>
        <taxon>Solibacteraceae</taxon>
        <taxon>Candidatus Solibacter</taxon>
    </lineage>
</organism>